<organism evidence="2 3">
    <name type="scientific">Thamnophis sirtalis</name>
    <dbReference type="NCBI Taxonomy" id="35019"/>
    <lineage>
        <taxon>Eukaryota</taxon>
        <taxon>Metazoa</taxon>
        <taxon>Chordata</taxon>
        <taxon>Craniata</taxon>
        <taxon>Vertebrata</taxon>
        <taxon>Euteleostomi</taxon>
        <taxon>Lepidosauria</taxon>
        <taxon>Squamata</taxon>
        <taxon>Bifurcata</taxon>
        <taxon>Unidentata</taxon>
        <taxon>Episquamata</taxon>
        <taxon>Toxicofera</taxon>
        <taxon>Serpentes</taxon>
        <taxon>Colubroidea</taxon>
        <taxon>Colubridae</taxon>
        <taxon>Natricinae</taxon>
        <taxon>Thamnophis</taxon>
    </lineage>
</organism>
<evidence type="ECO:0000256" key="1">
    <source>
        <dbReference type="SAM" id="MobiDB-lite"/>
    </source>
</evidence>
<gene>
    <name evidence="3" type="primary">LOC106550431</name>
</gene>
<reference evidence="3" key="1">
    <citation type="submission" date="2025-08" db="UniProtKB">
        <authorList>
            <consortium name="RefSeq"/>
        </authorList>
    </citation>
    <scope>IDENTIFICATION</scope>
    <source>
        <tissue evidence="3">Skeletal muscle</tissue>
    </source>
</reference>
<sequence>MKPFHRVFEESSSNNKFQPDNYQAEGRMPLKQLKRFTWTGIRPKQTFGSFYPGNRSKEPVFLDTAEPNDYSLSFDHITNTMQPLTCSKIMCEEKLVQGLSPSSLNSMVRHSTC</sequence>
<dbReference type="KEGG" id="tsr:106550431"/>
<protein>
    <submittedName>
        <fullName evidence="3">Vascular endothelial growth factor receptor 1-like</fullName>
    </submittedName>
</protein>
<dbReference type="AlphaFoldDB" id="A0A6I9YHK2"/>
<name>A0A6I9YHK2_9SAUR</name>
<keyword evidence="2" id="KW-1185">Reference proteome</keyword>
<dbReference type="OrthoDB" id="10297577at2759"/>
<proteinExistence type="predicted"/>
<dbReference type="RefSeq" id="XP_013923813.1">
    <property type="nucleotide sequence ID" value="XM_014068338.1"/>
</dbReference>
<accession>A0A6I9YHK2</accession>
<evidence type="ECO:0000313" key="2">
    <source>
        <dbReference type="Proteomes" id="UP000504617"/>
    </source>
</evidence>
<feature type="region of interest" description="Disordered" evidence="1">
    <location>
        <begin position="1"/>
        <end position="22"/>
    </location>
</feature>
<dbReference type="Proteomes" id="UP000504617">
    <property type="component" value="Unplaced"/>
</dbReference>
<evidence type="ECO:0000313" key="3">
    <source>
        <dbReference type="RefSeq" id="XP_013923813.1"/>
    </source>
</evidence>
<dbReference type="GeneID" id="106550431"/>
<feature type="compositionally biased region" description="Polar residues" evidence="1">
    <location>
        <begin position="10"/>
        <end position="21"/>
    </location>
</feature>